<accession>A0A9D2HUI1</accession>
<dbReference type="AlphaFoldDB" id="A0A9D2HUI1"/>
<protein>
    <submittedName>
        <fullName evidence="1">Uncharacterized protein</fullName>
    </submittedName>
</protein>
<dbReference type="InterPro" id="IPR046167">
    <property type="entry name" value="DUF6169"/>
</dbReference>
<dbReference type="EMBL" id="DWZE01000123">
    <property type="protein sequence ID" value="HJA84293.1"/>
    <property type="molecule type" value="Genomic_DNA"/>
</dbReference>
<comment type="caution">
    <text evidence="1">The sequence shown here is derived from an EMBL/GenBank/DDBJ whole genome shotgun (WGS) entry which is preliminary data.</text>
</comment>
<organism evidence="1 2">
    <name type="scientific">Candidatus Bacteroides intestinavium</name>
    <dbReference type="NCBI Taxonomy" id="2838469"/>
    <lineage>
        <taxon>Bacteria</taxon>
        <taxon>Pseudomonadati</taxon>
        <taxon>Bacteroidota</taxon>
        <taxon>Bacteroidia</taxon>
        <taxon>Bacteroidales</taxon>
        <taxon>Bacteroidaceae</taxon>
        <taxon>Bacteroides</taxon>
    </lineage>
</organism>
<evidence type="ECO:0000313" key="1">
    <source>
        <dbReference type="EMBL" id="HJA84293.1"/>
    </source>
</evidence>
<reference evidence="1" key="1">
    <citation type="journal article" date="2021" name="PeerJ">
        <title>Extensive microbial diversity within the chicken gut microbiome revealed by metagenomics and culture.</title>
        <authorList>
            <person name="Gilroy R."/>
            <person name="Ravi A."/>
            <person name="Getino M."/>
            <person name="Pursley I."/>
            <person name="Horton D.L."/>
            <person name="Alikhan N.F."/>
            <person name="Baker D."/>
            <person name="Gharbi K."/>
            <person name="Hall N."/>
            <person name="Watson M."/>
            <person name="Adriaenssens E.M."/>
            <person name="Foster-Nyarko E."/>
            <person name="Jarju S."/>
            <person name="Secka A."/>
            <person name="Antonio M."/>
            <person name="Oren A."/>
            <person name="Chaudhuri R.R."/>
            <person name="La Ragione R."/>
            <person name="Hildebrand F."/>
            <person name="Pallen M.J."/>
        </authorList>
    </citation>
    <scope>NUCLEOTIDE SEQUENCE</scope>
    <source>
        <strain evidence="1">ChiHecec1B25-7008</strain>
    </source>
</reference>
<gene>
    <name evidence="1" type="ORF">H9785_10040</name>
</gene>
<proteinExistence type="predicted"/>
<reference evidence="1" key="2">
    <citation type="submission" date="2021-04" db="EMBL/GenBank/DDBJ databases">
        <authorList>
            <person name="Gilroy R."/>
        </authorList>
    </citation>
    <scope>NUCLEOTIDE SEQUENCE</scope>
    <source>
        <strain evidence="1">ChiHecec1B25-7008</strain>
    </source>
</reference>
<dbReference type="Pfam" id="PF19666">
    <property type="entry name" value="DUF6169"/>
    <property type="match status" value="1"/>
</dbReference>
<name>A0A9D2HUI1_9BACE</name>
<evidence type="ECO:0000313" key="2">
    <source>
        <dbReference type="Proteomes" id="UP000823860"/>
    </source>
</evidence>
<sequence>MVTLNIEHINAASPYKLTPNRRPLFYDFITDYGIDYNAGFTPSNLLPDIEAYEFVLTNPSNRKSPRDPKLRQSILTLVYEFFRTREAVMLYLCETGDNRQKHRSRLFESWFRASGHQTTFAFLSAQIPDEEGISNFVALIVRPDHPRFAFIAQQFSDTIELFRDNKPENIG</sequence>
<dbReference type="Proteomes" id="UP000823860">
    <property type="component" value="Unassembled WGS sequence"/>
</dbReference>